<feature type="domain" description="RNA polymerase sigma-70" evidence="7">
    <location>
        <begin position="205"/>
        <end position="231"/>
    </location>
</feature>
<dbReference type="RefSeq" id="WP_096672497.1">
    <property type="nucleotide sequence ID" value="NZ_OANS01000002.1"/>
</dbReference>
<evidence type="ECO:0000256" key="4">
    <source>
        <dbReference type="ARBA" id="ARBA00023163"/>
    </source>
</evidence>
<keyword evidence="2 5" id="KW-0731">Sigma factor</keyword>
<dbReference type="Pfam" id="PF04545">
    <property type="entry name" value="Sigma70_r4"/>
    <property type="match status" value="1"/>
</dbReference>
<feature type="domain" description="RNA polymerase sigma-70" evidence="6">
    <location>
        <begin position="41"/>
        <end position="54"/>
    </location>
</feature>
<evidence type="ECO:0000256" key="1">
    <source>
        <dbReference type="ARBA" id="ARBA00023015"/>
    </source>
</evidence>
<sequence length="244" mass="27777">MYKADGKTDQKETLVHQYADLVKKMAYQIKAKLPASVEADDLIQAGMMGLLDAAGKYQDNQGAQFKTYATQRIHGAIMDELRSADWLPRNIRKQMRDVEKAIASLQHSLGRAPSESEVAKKLKIDIADYFQILTDCGGHQLIYFEDVHKNEEEDHFLDRFIQNNKSDVINGLLSRDFKEALRESIDALPEREKMLMGLYYEQELNLKEIGAVMSVTESRVSQMHSQAVARIRATLKEKLWTGPA</sequence>
<dbReference type="AlphaFoldDB" id="A0A240DZK6"/>
<dbReference type="PROSITE" id="PS00715">
    <property type="entry name" value="SIGMA70_1"/>
    <property type="match status" value="1"/>
</dbReference>
<dbReference type="NCBIfam" id="TIGR02479">
    <property type="entry name" value="FliA_WhiG"/>
    <property type="match status" value="1"/>
</dbReference>
<comment type="similarity">
    <text evidence="5">Belongs to the sigma-70 factor family.</text>
</comment>
<proteinExistence type="inferred from homology"/>
<dbReference type="PROSITE" id="PS00716">
    <property type="entry name" value="SIGMA70_2"/>
    <property type="match status" value="1"/>
</dbReference>
<dbReference type="Gene3D" id="1.10.1740.10">
    <property type="match status" value="1"/>
</dbReference>
<dbReference type="PANTHER" id="PTHR30385:SF7">
    <property type="entry name" value="RNA POLYMERASE SIGMA FACTOR FLIA"/>
    <property type="match status" value="1"/>
</dbReference>
<dbReference type="PANTHER" id="PTHR30385">
    <property type="entry name" value="SIGMA FACTOR F FLAGELLAR"/>
    <property type="match status" value="1"/>
</dbReference>
<dbReference type="InterPro" id="IPR000943">
    <property type="entry name" value="RNA_pol_sigma70"/>
</dbReference>
<dbReference type="OrthoDB" id="9799825at2"/>
<reference evidence="9" key="1">
    <citation type="submission" date="2017-08" db="EMBL/GenBank/DDBJ databases">
        <authorList>
            <person name="Varghese N."/>
            <person name="Submissions S."/>
        </authorList>
    </citation>
    <scope>NUCLEOTIDE SEQUENCE [LARGE SCALE GENOMIC DNA]</scope>
    <source>
        <strain evidence="9">AP-Melu-1000-B4</strain>
    </source>
</reference>
<organism evidence="8 9">
    <name type="scientific">Polynucleobacter meluiroseus</name>
    <dbReference type="NCBI Taxonomy" id="1938814"/>
    <lineage>
        <taxon>Bacteria</taxon>
        <taxon>Pseudomonadati</taxon>
        <taxon>Pseudomonadota</taxon>
        <taxon>Betaproteobacteria</taxon>
        <taxon>Burkholderiales</taxon>
        <taxon>Burkholderiaceae</taxon>
        <taxon>Polynucleobacter</taxon>
    </lineage>
</organism>
<dbReference type="Gene3D" id="1.20.140.160">
    <property type="match status" value="1"/>
</dbReference>
<evidence type="ECO:0000259" key="6">
    <source>
        <dbReference type="PROSITE" id="PS00715"/>
    </source>
</evidence>
<dbReference type="Pfam" id="PF04539">
    <property type="entry name" value="Sigma70_r3"/>
    <property type="match status" value="1"/>
</dbReference>
<evidence type="ECO:0000256" key="2">
    <source>
        <dbReference type="ARBA" id="ARBA00023082"/>
    </source>
</evidence>
<dbReference type="Pfam" id="PF04542">
    <property type="entry name" value="Sigma70_r2"/>
    <property type="match status" value="1"/>
</dbReference>
<dbReference type="PIRSF" id="PIRSF000770">
    <property type="entry name" value="RNA_pol_sigma-SigE/K"/>
    <property type="match status" value="1"/>
</dbReference>
<dbReference type="NCBIfam" id="TIGR02937">
    <property type="entry name" value="sigma70-ECF"/>
    <property type="match status" value="1"/>
</dbReference>
<accession>A0A240DZK6</accession>
<dbReference type="InterPro" id="IPR013324">
    <property type="entry name" value="RNA_pol_sigma_r3/r4-like"/>
</dbReference>
<dbReference type="GO" id="GO:0006352">
    <property type="term" value="P:DNA-templated transcription initiation"/>
    <property type="evidence" value="ECO:0007669"/>
    <property type="project" value="InterPro"/>
</dbReference>
<keyword evidence="3 5" id="KW-0238">DNA-binding</keyword>
<dbReference type="InterPro" id="IPR012845">
    <property type="entry name" value="RNA_pol_sigma_FliA_WhiG"/>
</dbReference>
<keyword evidence="1 5" id="KW-0805">Transcription regulation</keyword>
<evidence type="ECO:0000256" key="3">
    <source>
        <dbReference type="ARBA" id="ARBA00023125"/>
    </source>
</evidence>
<evidence type="ECO:0000313" key="9">
    <source>
        <dbReference type="Proteomes" id="UP000218069"/>
    </source>
</evidence>
<keyword evidence="9" id="KW-1185">Reference proteome</keyword>
<dbReference type="InterPro" id="IPR007627">
    <property type="entry name" value="RNA_pol_sigma70_r2"/>
</dbReference>
<dbReference type="InterPro" id="IPR013325">
    <property type="entry name" value="RNA_pol_sigma_r2"/>
</dbReference>
<evidence type="ECO:0000259" key="7">
    <source>
        <dbReference type="PROSITE" id="PS00716"/>
    </source>
</evidence>
<dbReference type="GO" id="GO:0003899">
    <property type="term" value="F:DNA-directed RNA polymerase activity"/>
    <property type="evidence" value="ECO:0007669"/>
    <property type="project" value="InterPro"/>
</dbReference>
<dbReference type="CDD" id="cd06171">
    <property type="entry name" value="Sigma70_r4"/>
    <property type="match status" value="1"/>
</dbReference>
<dbReference type="InterPro" id="IPR007624">
    <property type="entry name" value="RNA_pol_sigma70_r3"/>
</dbReference>
<dbReference type="NCBIfam" id="NF005413">
    <property type="entry name" value="PRK06986.1"/>
    <property type="match status" value="1"/>
</dbReference>
<dbReference type="SUPFAM" id="SSF88946">
    <property type="entry name" value="Sigma2 domain of RNA polymerase sigma factors"/>
    <property type="match status" value="1"/>
</dbReference>
<dbReference type="SUPFAM" id="SSF88659">
    <property type="entry name" value="Sigma3 and sigma4 domains of RNA polymerase sigma factors"/>
    <property type="match status" value="2"/>
</dbReference>
<dbReference type="PRINTS" id="PR00046">
    <property type="entry name" value="SIGMA70FCT"/>
</dbReference>
<dbReference type="Proteomes" id="UP000218069">
    <property type="component" value="Unassembled WGS sequence"/>
</dbReference>
<keyword evidence="4 5" id="KW-0804">Transcription</keyword>
<protein>
    <recommendedName>
        <fullName evidence="5">RNA polymerase sigma factor</fullName>
    </recommendedName>
</protein>
<gene>
    <name evidence="8" type="ORF">SAMN06295945_0712</name>
</gene>
<evidence type="ECO:0000256" key="5">
    <source>
        <dbReference type="RuleBase" id="RU362124"/>
    </source>
</evidence>
<name>A0A240DZK6_9BURK</name>
<dbReference type="GO" id="GO:0016987">
    <property type="term" value="F:sigma factor activity"/>
    <property type="evidence" value="ECO:0007669"/>
    <property type="project" value="UniProtKB-KW"/>
</dbReference>
<evidence type="ECO:0000313" key="8">
    <source>
        <dbReference type="EMBL" id="SNX28382.1"/>
    </source>
</evidence>
<dbReference type="EMBL" id="OANS01000002">
    <property type="protein sequence ID" value="SNX28382.1"/>
    <property type="molecule type" value="Genomic_DNA"/>
</dbReference>
<comment type="function">
    <text evidence="5">Sigma factors are initiation factors that promote the attachment of RNA polymerase to specific initiation sites and are then released.</text>
</comment>
<dbReference type="InterPro" id="IPR014284">
    <property type="entry name" value="RNA_pol_sigma-70_dom"/>
</dbReference>
<dbReference type="GO" id="GO:0003677">
    <property type="term" value="F:DNA binding"/>
    <property type="evidence" value="ECO:0007669"/>
    <property type="project" value="UniProtKB-KW"/>
</dbReference>
<dbReference type="InterPro" id="IPR007630">
    <property type="entry name" value="RNA_pol_sigma70_r4"/>
</dbReference>